<accession>A0ABT6AT87</accession>
<evidence type="ECO:0000313" key="2">
    <source>
        <dbReference type="Proteomes" id="UP001216674"/>
    </source>
</evidence>
<comment type="caution">
    <text evidence="1">The sequence shown here is derived from an EMBL/GenBank/DDBJ whole genome shotgun (WGS) entry which is preliminary data.</text>
</comment>
<keyword evidence="2" id="KW-1185">Reference proteome</keyword>
<gene>
    <name evidence="1" type="ORF">P3W85_23040</name>
</gene>
<dbReference type="EMBL" id="JARJLM010000386">
    <property type="protein sequence ID" value="MDF3835803.1"/>
    <property type="molecule type" value="Genomic_DNA"/>
</dbReference>
<dbReference type="Proteomes" id="UP001216674">
    <property type="component" value="Unassembled WGS sequence"/>
</dbReference>
<dbReference type="RefSeq" id="WP_276266483.1">
    <property type="nucleotide sequence ID" value="NZ_JARJLM010000386.1"/>
</dbReference>
<proteinExistence type="predicted"/>
<protein>
    <submittedName>
        <fullName evidence="1">Uncharacterized protein</fullName>
    </submittedName>
</protein>
<name>A0ABT6AT87_9BURK</name>
<reference evidence="1 2" key="1">
    <citation type="submission" date="2023-03" db="EMBL/GenBank/DDBJ databases">
        <title>Draft assemblies of triclosan tolerant bacteria isolated from returned activated sludge.</title>
        <authorList>
            <person name="Van Hamelsveld S."/>
        </authorList>
    </citation>
    <scope>NUCLEOTIDE SEQUENCE [LARGE SCALE GENOMIC DNA]</scope>
    <source>
        <strain evidence="1 2">GW210010_S58</strain>
    </source>
</reference>
<organism evidence="1 2">
    <name type="scientific">Cupriavidus basilensis</name>
    <dbReference type="NCBI Taxonomy" id="68895"/>
    <lineage>
        <taxon>Bacteria</taxon>
        <taxon>Pseudomonadati</taxon>
        <taxon>Pseudomonadota</taxon>
        <taxon>Betaproteobacteria</taxon>
        <taxon>Burkholderiales</taxon>
        <taxon>Burkholderiaceae</taxon>
        <taxon>Cupriavidus</taxon>
    </lineage>
</organism>
<evidence type="ECO:0000313" key="1">
    <source>
        <dbReference type="EMBL" id="MDF3835803.1"/>
    </source>
</evidence>
<sequence>MWWPKAKSPPKWLPLEGCGRRTGLAEVAAGSAAVPEAEDALVIYNGLFALAPGPFDTDMLKVPIERALPLDRLVDMLHNRESGRAREDHSFQEAGGSAPARRRYATVDRVFAARLAIDNTGIRPTAANHGNSNVQVCH</sequence>